<dbReference type="InterPro" id="IPR036457">
    <property type="entry name" value="PPM-type-like_dom_sf"/>
</dbReference>
<proteinExistence type="predicted"/>
<feature type="compositionally biased region" description="Basic and acidic residues" evidence="1">
    <location>
        <begin position="1"/>
        <end position="18"/>
    </location>
</feature>
<dbReference type="SUPFAM" id="SSF81606">
    <property type="entry name" value="PP2C-like"/>
    <property type="match status" value="1"/>
</dbReference>
<feature type="region of interest" description="Disordered" evidence="1">
    <location>
        <begin position="1"/>
        <end position="111"/>
    </location>
</feature>
<evidence type="ECO:0000313" key="4">
    <source>
        <dbReference type="Proteomes" id="UP000294513"/>
    </source>
</evidence>
<dbReference type="OrthoDB" id="491589at2"/>
<reference evidence="3 4" key="1">
    <citation type="submission" date="2019-03" db="EMBL/GenBank/DDBJ databases">
        <title>Draft genome sequences of novel Actinobacteria.</title>
        <authorList>
            <person name="Sahin N."/>
            <person name="Ay H."/>
            <person name="Saygin H."/>
        </authorList>
    </citation>
    <scope>NUCLEOTIDE SEQUENCE [LARGE SCALE GENOMIC DNA]</scope>
    <source>
        <strain evidence="3 4">H3C3</strain>
    </source>
</reference>
<dbReference type="PROSITE" id="PS51746">
    <property type="entry name" value="PPM_2"/>
    <property type="match status" value="1"/>
</dbReference>
<comment type="caution">
    <text evidence="3">The sequence shown here is derived from an EMBL/GenBank/DDBJ whole genome shotgun (WGS) entry which is preliminary data.</text>
</comment>
<feature type="compositionally biased region" description="Basic and acidic residues" evidence="1">
    <location>
        <begin position="81"/>
        <end position="94"/>
    </location>
</feature>
<dbReference type="SMART" id="SM00332">
    <property type="entry name" value="PP2Cc"/>
    <property type="match status" value="1"/>
</dbReference>
<accession>A0A4R5B0K2</accession>
<organism evidence="3 4">
    <name type="scientific">Actinomadura rubrisoli</name>
    <dbReference type="NCBI Taxonomy" id="2530368"/>
    <lineage>
        <taxon>Bacteria</taxon>
        <taxon>Bacillati</taxon>
        <taxon>Actinomycetota</taxon>
        <taxon>Actinomycetes</taxon>
        <taxon>Streptosporangiales</taxon>
        <taxon>Thermomonosporaceae</taxon>
        <taxon>Actinomadura</taxon>
    </lineage>
</organism>
<evidence type="ECO:0000313" key="3">
    <source>
        <dbReference type="EMBL" id="TDD78010.1"/>
    </source>
</evidence>
<dbReference type="Gene3D" id="3.60.40.10">
    <property type="entry name" value="PPM-type phosphatase domain"/>
    <property type="match status" value="1"/>
</dbReference>
<name>A0A4R5B0K2_9ACTN</name>
<evidence type="ECO:0000256" key="1">
    <source>
        <dbReference type="SAM" id="MobiDB-lite"/>
    </source>
</evidence>
<dbReference type="InterPro" id="IPR001932">
    <property type="entry name" value="PPM-type_phosphatase-like_dom"/>
</dbReference>
<keyword evidence="4" id="KW-1185">Reference proteome</keyword>
<dbReference type="Proteomes" id="UP000294513">
    <property type="component" value="Unassembled WGS sequence"/>
</dbReference>
<sequence length="383" mass="41217">MPMSSERDAIPQEEEFRLVPKRRQQKVTDPPAGQEAGPPIEPLGLRQPEPPGVPQELSPGTTEPTLAAVDTDVRPVVVDAGKADDERGQERDAAFPEPLTYDDPKLSSEPRGLPNLSTPVPDTILDGAALAGLTIRGASIRGDDHRFYAQPRQDSMGIWELRTGDAEKAGAVLVCVADGVGSQPHSQLGSAAACQILSDLLRTEYPTVLDPSFAPRVPGYAEGLVSRLSDRLTTLAAEWRQEPKSVSTTLVAALIEAEPADPAHRRCLLFKVGDSPALLLRQGGFEHCFTGPVDEVIASTATHALPARFPQVETMELRLGADDILVLCSDGLSGPMHNRAVTAQLVAFWGNGQIPSLPEFCWQLAFRAKSYGDDRTAVCVWGR</sequence>
<feature type="domain" description="PPM-type phosphatase" evidence="2">
    <location>
        <begin position="134"/>
        <end position="382"/>
    </location>
</feature>
<dbReference type="Pfam" id="PF13672">
    <property type="entry name" value="PP2C_2"/>
    <property type="match status" value="1"/>
</dbReference>
<dbReference type="EMBL" id="SMKU01000190">
    <property type="protein sequence ID" value="TDD78010.1"/>
    <property type="molecule type" value="Genomic_DNA"/>
</dbReference>
<protein>
    <recommendedName>
        <fullName evidence="2">PPM-type phosphatase domain-containing protein</fullName>
    </recommendedName>
</protein>
<dbReference type="AlphaFoldDB" id="A0A4R5B0K2"/>
<evidence type="ECO:0000259" key="2">
    <source>
        <dbReference type="PROSITE" id="PS51746"/>
    </source>
</evidence>
<gene>
    <name evidence="3" type="ORF">E1298_29080</name>
</gene>